<dbReference type="InterPro" id="IPR045512">
    <property type="entry name" value="DUF6480"/>
</dbReference>
<dbReference type="EMBL" id="JAFFZN010000006">
    <property type="protein sequence ID" value="MBO8185621.1"/>
    <property type="molecule type" value="Genomic_DNA"/>
</dbReference>
<sequence length="76" mass="7884">MRYANPDPDPEQTTGLEKGGGVPPGETPPGEGGLSEAGPRETHNPTKGWSVVPLILIGLVVAAMLVFFVGYLVGLQ</sequence>
<evidence type="ECO:0000256" key="2">
    <source>
        <dbReference type="SAM" id="Phobius"/>
    </source>
</evidence>
<keyword evidence="2" id="KW-0472">Membrane</keyword>
<evidence type="ECO:0000313" key="4">
    <source>
        <dbReference type="Proteomes" id="UP001518976"/>
    </source>
</evidence>
<dbReference type="RefSeq" id="WP_209264433.1">
    <property type="nucleotide sequence ID" value="NZ_JAFFZN010000006.1"/>
</dbReference>
<organism evidence="3 4">
    <name type="scientific">Streptomyces spirodelae</name>
    <dbReference type="NCBI Taxonomy" id="2812904"/>
    <lineage>
        <taxon>Bacteria</taxon>
        <taxon>Bacillati</taxon>
        <taxon>Actinomycetota</taxon>
        <taxon>Actinomycetes</taxon>
        <taxon>Kitasatosporales</taxon>
        <taxon>Streptomycetaceae</taxon>
        <taxon>Streptomyces</taxon>
    </lineage>
</organism>
<name>A0ABS3WR80_9ACTN</name>
<comment type="caution">
    <text evidence="3">The sequence shown here is derived from an EMBL/GenBank/DDBJ whole genome shotgun (WGS) entry which is preliminary data.</text>
</comment>
<proteinExistence type="predicted"/>
<keyword evidence="4" id="KW-1185">Reference proteome</keyword>
<accession>A0ABS3WR80</accession>
<evidence type="ECO:0000313" key="3">
    <source>
        <dbReference type="EMBL" id="MBO8185621.1"/>
    </source>
</evidence>
<dbReference type="Pfam" id="PF20088">
    <property type="entry name" value="DUF6480"/>
    <property type="match status" value="1"/>
</dbReference>
<keyword evidence="2" id="KW-0812">Transmembrane</keyword>
<keyword evidence="2" id="KW-1133">Transmembrane helix</keyword>
<gene>
    <name evidence="3" type="ORF">JW592_09115</name>
</gene>
<evidence type="ECO:0000256" key="1">
    <source>
        <dbReference type="SAM" id="MobiDB-lite"/>
    </source>
</evidence>
<reference evidence="3 4" key="1">
    <citation type="submission" date="2021-02" db="EMBL/GenBank/DDBJ databases">
        <title>Streptomyces spirodelae sp. nov., isolated from duckweed.</title>
        <authorList>
            <person name="Saimee Y."/>
            <person name="Duangmal K."/>
        </authorList>
    </citation>
    <scope>NUCLEOTIDE SEQUENCE [LARGE SCALE GENOMIC DNA]</scope>
    <source>
        <strain evidence="3 4">DW4-2</strain>
    </source>
</reference>
<feature type="region of interest" description="Disordered" evidence="1">
    <location>
        <begin position="1"/>
        <end position="47"/>
    </location>
</feature>
<feature type="transmembrane region" description="Helical" evidence="2">
    <location>
        <begin position="51"/>
        <end position="73"/>
    </location>
</feature>
<dbReference type="Proteomes" id="UP001518976">
    <property type="component" value="Unassembled WGS sequence"/>
</dbReference>
<protein>
    <submittedName>
        <fullName evidence="3">Uncharacterized protein</fullName>
    </submittedName>
</protein>